<gene>
    <name evidence="1" type="ORF">SAMN04487928_13742</name>
</gene>
<dbReference type="Proteomes" id="UP000182624">
    <property type="component" value="Unassembled WGS sequence"/>
</dbReference>
<dbReference type="OrthoDB" id="9801102at2"/>
<dbReference type="AlphaFoldDB" id="A0A1I5XVA6"/>
<dbReference type="InterPro" id="IPR007711">
    <property type="entry name" value="HigB-1"/>
</dbReference>
<evidence type="ECO:0000313" key="1">
    <source>
        <dbReference type="EMBL" id="SFQ35657.1"/>
    </source>
</evidence>
<dbReference type="PANTHER" id="PTHR40266">
    <property type="entry name" value="TOXIN HIGB-1"/>
    <property type="match status" value="1"/>
</dbReference>
<evidence type="ECO:0000313" key="2">
    <source>
        <dbReference type="Proteomes" id="UP000182624"/>
    </source>
</evidence>
<sequence length="92" mass="10721">MIKSFAHKGLKDFYETGSKKGIQPDHAPKLARMLDRLDASTSAQDMNLPGYRLHPLKGDKQDMWSVTVNGNWRMTFYFECQDAFLVDYMDYH</sequence>
<dbReference type="RefSeq" id="WP_074891510.1">
    <property type="nucleotide sequence ID" value="NZ_FOXO01000037.1"/>
</dbReference>
<proteinExistence type="predicted"/>
<dbReference type="EMBL" id="FOXO01000037">
    <property type="protein sequence ID" value="SFQ35657.1"/>
    <property type="molecule type" value="Genomic_DNA"/>
</dbReference>
<dbReference type="InterPro" id="IPR035093">
    <property type="entry name" value="RelE/ParE_toxin_dom_sf"/>
</dbReference>
<protein>
    <submittedName>
        <fullName evidence="1">Proteic killer suppression protein</fullName>
    </submittedName>
</protein>
<organism evidence="1 2">
    <name type="scientific">Butyrivibrio proteoclasticus</name>
    <dbReference type="NCBI Taxonomy" id="43305"/>
    <lineage>
        <taxon>Bacteria</taxon>
        <taxon>Bacillati</taxon>
        <taxon>Bacillota</taxon>
        <taxon>Clostridia</taxon>
        <taxon>Lachnospirales</taxon>
        <taxon>Lachnospiraceae</taxon>
        <taxon>Butyrivibrio</taxon>
    </lineage>
</organism>
<keyword evidence="2" id="KW-1185">Reference proteome</keyword>
<dbReference type="SUPFAM" id="SSF143011">
    <property type="entry name" value="RelE-like"/>
    <property type="match status" value="1"/>
</dbReference>
<name>A0A1I5XVA6_9FIRM</name>
<accession>A0A1I5XVA6</accession>
<dbReference type="PANTHER" id="PTHR40266:SF2">
    <property type="entry name" value="TOXIN HIGB-1"/>
    <property type="match status" value="1"/>
</dbReference>
<dbReference type="Gene3D" id="3.30.2310.20">
    <property type="entry name" value="RelE-like"/>
    <property type="match status" value="1"/>
</dbReference>
<reference evidence="2" key="1">
    <citation type="submission" date="2016-10" db="EMBL/GenBank/DDBJ databases">
        <authorList>
            <person name="Varghese N."/>
            <person name="Submissions S."/>
        </authorList>
    </citation>
    <scope>NUCLEOTIDE SEQUENCE [LARGE SCALE GENOMIC DNA]</scope>
    <source>
        <strain evidence="2">P18</strain>
    </source>
</reference>
<dbReference type="Pfam" id="PF05015">
    <property type="entry name" value="HigB-like_toxin"/>
    <property type="match status" value="1"/>
</dbReference>